<dbReference type="RefSeq" id="WP_150022654.1">
    <property type="nucleotide sequence ID" value="NZ_VWOJ01000002.1"/>
</dbReference>
<proteinExistence type="predicted"/>
<protein>
    <submittedName>
        <fullName evidence="1">Uncharacterized protein</fullName>
    </submittedName>
</protein>
<evidence type="ECO:0000313" key="2">
    <source>
        <dbReference type="Proteomes" id="UP000325122"/>
    </source>
</evidence>
<reference evidence="1 2" key="1">
    <citation type="submission" date="2019-09" db="EMBL/GenBank/DDBJ databases">
        <authorList>
            <person name="Kevbrin V."/>
            <person name="Grouzdev D.S."/>
        </authorList>
    </citation>
    <scope>NUCLEOTIDE SEQUENCE [LARGE SCALE GENOMIC DNA]</scope>
    <source>
        <strain evidence="1 2">G-192</strain>
    </source>
</reference>
<dbReference type="EMBL" id="VWOJ01000002">
    <property type="protein sequence ID" value="KAA5803386.1"/>
    <property type="molecule type" value="Genomic_DNA"/>
</dbReference>
<organism evidence="1 2">
    <name type="scientific">Alkalicaulis satelles</name>
    <dbReference type="NCBI Taxonomy" id="2609175"/>
    <lineage>
        <taxon>Bacteria</taxon>
        <taxon>Pseudomonadati</taxon>
        <taxon>Pseudomonadota</taxon>
        <taxon>Alphaproteobacteria</taxon>
        <taxon>Maricaulales</taxon>
        <taxon>Maricaulaceae</taxon>
        <taxon>Alkalicaulis</taxon>
    </lineage>
</organism>
<dbReference type="Proteomes" id="UP000325122">
    <property type="component" value="Unassembled WGS sequence"/>
</dbReference>
<comment type="caution">
    <text evidence="1">The sequence shown here is derived from an EMBL/GenBank/DDBJ whole genome shotgun (WGS) entry which is preliminary data.</text>
</comment>
<accession>A0A5M6ZF67</accession>
<evidence type="ECO:0000313" key="1">
    <source>
        <dbReference type="EMBL" id="KAA5803386.1"/>
    </source>
</evidence>
<sequence>MRMIPQEPAPEPDTVYGMGECRRVVLGQTGLFSVFVRCVEGGRFISEDQSWDMISFIYTGAGAHASNRACTQQASISDNEFTDASCELLWEMRRQAFRDFILRASEDGAAVSFLGVRRQERGGVFEVQGYARDN</sequence>
<dbReference type="AlphaFoldDB" id="A0A5M6ZF67"/>
<keyword evidence="2" id="KW-1185">Reference proteome</keyword>
<gene>
    <name evidence="1" type="ORF">F1654_06140</name>
</gene>
<name>A0A5M6ZF67_9PROT</name>